<dbReference type="Proteomes" id="UP000008177">
    <property type="component" value="Unplaced contigs"/>
</dbReference>
<dbReference type="InParanoid" id="G2YDF9"/>
<dbReference type="HOGENOM" id="CLU_3350977_0_0_1"/>
<protein>
    <submittedName>
        <fullName evidence="1">Uncharacterized protein</fullName>
    </submittedName>
</protein>
<reference evidence="2" key="1">
    <citation type="journal article" date="2011" name="PLoS Genet.">
        <title>Genomic analysis of the necrotrophic fungal pathogens Sclerotinia sclerotiorum and Botrytis cinerea.</title>
        <authorList>
            <person name="Amselem J."/>
            <person name="Cuomo C.A."/>
            <person name="van Kan J.A."/>
            <person name="Viaud M."/>
            <person name="Benito E.P."/>
            <person name="Couloux A."/>
            <person name="Coutinho P.M."/>
            <person name="de Vries R.P."/>
            <person name="Dyer P.S."/>
            <person name="Fillinger S."/>
            <person name="Fournier E."/>
            <person name="Gout L."/>
            <person name="Hahn M."/>
            <person name="Kohn L."/>
            <person name="Lapalu N."/>
            <person name="Plummer K.M."/>
            <person name="Pradier J.M."/>
            <person name="Quevillon E."/>
            <person name="Sharon A."/>
            <person name="Simon A."/>
            <person name="ten Have A."/>
            <person name="Tudzynski B."/>
            <person name="Tudzynski P."/>
            <person name="Wincker P."/>
            <person name="Andrew M."/>
            <person name="Anthouard V."/>
            <person name="Beever R.E."/>
            <person name="Beffa R."/>
            <person name="Benoit I."/>
            <person name="Bouzid O."/>
            <person name="Brault B."/>
            <person name="Chen Z."/>
            <person name="Choquer M."/>
            <person name="Collemare J."/>
            <person name="Cotton P."/>
            <person name="Danchin E.G."/>
            <person name="Da Silva C."/>
            <person name="Gautier A."/>
            <person name="Giraud C."/>
            <person name="Giraud T."/>
            <person name="Gonzalez C."/>
            <person name="Grossetete S."/>
            <person name="Guldener U."/>
            <person name="Henrissat B."/>
            <person name="Howlett B.J."/>
            <person name="Kodira C."/>
            <person name="Kretschmer M."/>
            <person name="Lappartient A."/>
            <person name="Leroch M."/>
            <person name="Levis C."/>
            <person name="Mauceli E."/>
            <person name="Neuveglise C."/>
            <person name="Oeser B."/>
            <person name="Pearson M."/>
            <person name="Poulain J."/>
            <person name="Poussereau N."/>
            <person name="Quesneville H."/>
            <person name="Rascle C."/>
            <person name="Schumacher J."/>
            <person name="Segurens B."/>
            <person name="Sexton A."/>
            <person name="Silva E."/>
            <person name="Sirven C."/>
            <person name="Soanes D.M."/>
            <person name="Talbot N.J."/>
            <person name="Templeton M."/>
            <person name="Yandava C."/>
            <person name="Yarden O."/>
            <person name="Zeng Q."/>
            <person name="Rollins J.A."/>
            <person name="Lebrun M.H."/>
            <person name="Dickman M."/>
        </authorList>
    </citation>
    <scope>NUCLEOTIDE SEQUENCE [LARGE SCALE GENOMIC DNA]</scope>
    <source>
        <strain evidence="2">T4</strain>
    </source>
</reference>
<sequence>MCAMLSRHRIWDIGRILPGGTVATSDQNYPEIPTHIN</sequence>
<evidence type="ECO:0000313" key="2">
    <source>
        <dbReference type="Proteomes" id="UP000008177"/>
    </source>
</evidence>
<dbReference type="EMBL" id="FQ790321">
    <property type="protein sequence ID" value="CCD49807.1"/>
    <property type="molecule type" value="Genomic_DNA"/>
</dbReference>
<dbReference type="AlphaFoldDB" id="G2YDF9"/>
<evidence type="ECO:0000313" key="1">
    <source>
        <dbReference type="EMBL" id="CCD49807.1"/>
    </source>
</evidence>
<gene>
    <name evidence="1" type="ORF">BofuT4_uP095150.1</name>
</gene>
<accession>G2YDF9</accession>
<proteinExistence type="predicted"/>
<organism evidence="1 2">
    <name type="scientific">Botryotinia fuckeliana (strain T4)</name>
    <name type="common">Noble rot fungus</name>
    <name type="synonym">Botrytis cinerea</name>
    <dbReference type="NCBI Taxonomy" id="999810"/>
    <lineage>
        <taxon>Eukaryota</taxon>
        <taxon>Fungi</taxon>
        <taxon>Dikarya</taxon>
        <taxon>Ascomycota</taxon>
        <taxon>Pezizomycotina</taxon>
        <taxon>Leotiomycetes</taxon>
        <taxon>Helotiales</taxon>
        <taxon>Sclerotiniaceae</taxon>
        <taxon>Botrytis</taxon>
    </lineage>
</organism>
<name>G2YDF9_BOTF4</name>